<keyword evidence="7 12" id="KW-0675">Receptor</keyword>
<evidence type="ECO:0000256" key="7">
    <source>
        <dbReference type="ARBA" id="ARBA00023170"/>
    </source>
</evidence>
<evidence type="ECO:0000256" key="3">
    <source>
        <dbReference type="ARBA" id="ARBA00022729"/>
    </source>
</evidence>
<evidence type="ECO:0000256" key="10">
    <source>
        <dbReference type="SAM" id="SignalP"/>
    </source>
</evidence>
<keyword evidence="2 9" id="KW-0812">Transmembrane</keyword>
<proteinExistence type="predicted"/>
<evidence type="ECO:0000313" key="12">
    <source>
        <dbReference type="EMBL" id="CAJ1071631.1"/>
    </source>
</evidence>
<evidence type="ECO:0000256" key="5">
    <source>
        <dbReference type="ARBA" id="ARBA00023136"/>
    </source>
</evidence>
<dbReference type="PANTHER" id="PTHR23037">
    <property type="entry name" value="CYTOKINE RECEPTOR"/>
    <property type="match status" value="1"/>
</dbReference>
<evidence type="ECO:0000256" key="2">
    <source>
        <dbReference type="ARBA" id="ARBA00022692"/>
    </source>
</evidence>
<evidence type="ECO:0000313" key="13">
    <source>
        <dbReference type="Proteomes" id="UP001178508"/>
    </source>
</evidence>
<keyword evidence="13" id="KW-1185">Reference proteome</keyword>
<keyword evidence="4 9" id="KW-1133">Transmembrane helix</keyword>
<feature type="domain" description="Fibronectin type-III" evidence="11">
    <location>
        <begin position="169"/>
        <end position="262"/>
    </location>
</feature>
<evidence type="ECO:0000256" key="8">
    <source>
        <dbReference type="ARBA" id="ARBA00023180"/>
    </source>
</evidence>
<dbReference type="AlphaFoldDB" id="A0AAV1GC06"/>
<evidence type="ECO:0000256" key="1">
    <source>
        <dbReference type="ARBA" id="ARBA00004479"/>
    </source>
</evidence>
<dbReference type="InterPro" id="IPR036116">
    <property type="entry name" value="FN3_sf"/>
</dbReference>
<dbReference type="Gene3D" id="2.60.40.10">
    <property type="entry name" value="Immunoglobulins"/>
    <property type="match status" value="1"/>
</dbReference>
<keyword evidence="5 9" id="KW-0472">Membrane</keyword>
<dbReference type="PROSITE" id="PS50853">
    <property type="entry name" value="FN3"/>
    <property type="match status" value="1"/>
</dbReference>
<dbReference type="PANTHER" id="PTHR23037:SF28">
    <property type="entry name" value="ERYTHROPOIETIN RECEPTOR"/>
    <property type="match status" value="1"/>
</dbReference>
<feature type="transmembrane region" description="Helical" evidence="9">
    <location>
        <begin position="267"/>
        <end position="288"/>
    </location>
</feature>
<keyword evidence="8" id="KW-0325">Glycoprotein</keyword>
<dbReference type="Proteomes" id="UP001178508">
    <property type="component" value="Chromosome 14"/>
</dbReference>
<accession>A0AAV1GC06</accession>
<evidence type="ECO:0000256" key="9">
    <source>
        <dbReference type="SAM" id="Phobius"/>
    </source>
</evidence>
<dbReference type="CDD" id="cd00063">
    <property type="entry name" value="FN3"/>
    <property type="match status" value="1"/>
</dbReference>
<evidence type="ECO:0000259" key="11">
    <source>
        <dbReference type="PROSITE" id="PS50853"/>
    </source>
</evidence>
<name>A0AAV1GC06_XYRNO</name>
<dbReference type="GO" id="GO:0009897">
    <property type="term" value="C:external side of plasma membrane"/>
    <property type="evidence" value="ECO:0007669"/>
    <property type="project" value="TreeGrafter"/>
</dbReference>
<reference evidence="12" key="1">
    <citation type="submission" date="2023-08" db="EMBL/GenBank/DDBJ databases">
        <authorList>
            <person name="Alioto T."/>
            <person name="Alioto T."/>
            <person name="Gomez Garrido J."/>
        </authorList>
    </citation>
    <scope>NUCLEOTIDE SEQUENCE</scope>
</reference>
<gene>
    <name evidence="12" type="ORF">XNOV1_A031077</name>
</gene>
<dbReference type="Pfam" id="PF00041">
    <property type="entry name" value="fn3"/>
    <property type="match status" value="1"/>
</dbReference>
<dbReference type="EMBL" id="OY660877">
    <property type="protein sequence ID" value="CAJ1071631.1"/>
    <property type="molecule type" value="Genomic_DNA"/>
</dbReference>
<protein>
    <submittedName>
        <fullName evidence="12">Interleukin-5 receptor subunit alpha-like</fullName>
    </submittedName>
</protein>
<dbReference type="SUPFAM" id="SSF49265">
    <property type="entry name" value="Fibronectin type III"/>
    <property type="match status" value="1"/>
</dbReference>
<dbReference type="GO" id="GO:0004896">
    <property type="term" value="F:cytokine receptor activity"/>
    <property type="evidence" value="ECO:0007669"/>
    <property type="project" value="TreeGrafter"/>
</dbReference>
<sequence length="343" mass="39296">MRDSRHNLTKRRDGRRLTMELLPVFWIALVVLSSLQTETEAEDADVCQDIRRTNHLFEKRSSKQGLKVEAAAVKERNFQCHLYATELLSCSWSFPTLQNDTHLSVYISVCSDTVQTLSHMLKERVGSMNLTLSDHESENVILQFNVTLQREWTVYSYIYDIDEIEVLSPPQDITASISNGDLLVTWSKPMNRKDSLPDCFEYELDLGDQEEHKQMDTSLTYTLSNANPSHTYRVKIRTKVSDLCTGSSLWSAWSHTITLERTDKLNLLVIISISLGIPMILLALLLLVRHQRVLEVLFPPIPRPPQKYKGFLEKNDIANFAYPAPPAEPVEEITEVEDTDKTL</sequence>
<evidence type="ECO:0000256" key="6">
    <source>
        <dbReference type="ARBA" id="ARBA00023157"/>
    </source>
</evidence>
<comment type="subcellular location">
    <subcellularLocation>
        <location evidence="1">Membrane</location>
        <topology evidence="1">Single-pass type I membrane protein</topology>
    </subcellularLocation>
</comment>
<evidence type="ECO:0000256" key="4">
    <source>
        <dbReference type="ARBA" id="ARBA00022989"/>
    </source>
</evidence>
<organism evidence="12 13">
    <name type="scientific">Xyrichtys novacula</name>
    <name type="common">Pearly razorfish</name>
    <name type="synonym">Hemipteronotus novacula</name>
    <dbReference type="NCBI Taxonomy" id="13765"/>
    <lineage>
        <taxon>Eukaryota</taxon>
        <taxon>Metazoa</taxon>
        <taxon>Chordata</taxon>
        <taxon>Craniata</taxon>
        <taxon>Vertebrata</taxon>
        <taxon>Euteleostomi</taxon>
        <taxon>Actinopterygii</taxon>
        <taxon>Neopterygii</taxon>
        <taxon>Teleostei</taxon>
        <taxon>Neoteleostei</taxon>
        <taxon>Acanthomorphata</taxon>
        <taxon>Eupercaria</taxon>
        <taxon>Labriformes</taxon>
        <taxon>Labridae</taxon>
        <taxon>Xyrichtys</taxon>
    </lineage>
</organism>
<feature type="signal peptide" evidence="10">
    <location>
        <begin position="1"/>
        <end position="41"/>
    </location>
</feature>
<keyword evidence="3 10" id="KW-0732">Signal</keyword>
<dbReference type="InterPro" id="IPR013783">
    <property type="entry name" value="Ig-like_fold"/>
</dbReference>
<dbReference type="InterPro" id="IPR003961">
    <property type="entry name" value="FN3_dom"/>
</dbReference>
<feature type="chain" id="PRO_5043931427" evidence="10">
    <location>
        <begin position="42"/>
        <end position="343"/>
    </location>
</feature>
<keyword evidence="6" id="KW-1015">Disulfide bond</keyword>